<reference evidence="1" key="1">
    <citation type="submission" date="2023-06" db="EMBL/GenBank/DDBJ databases">
        <title>Black Yeasts Isolated from many extreme environments.</title>
        <authorList>
            <person name="Coleine C."/>
            <person name="Stajich J.E."/>
            <person name="Selbmann L."/>
        </authorList>
    </citation>
    <scope>NUCLEOTIDE SEQUENCE</scope>
    <source>
        <strain evidence="1">CCFEE 5200</strain>
    </source>
</reference>
<feature type="non-terminal residue" evidence="1">
    <location>
        <position position="1"/>
    </location>
</feature>
<gene>
    <name evidence="1" type="ORF">LTR91_023987</name>
</gene>
<dbReference type="EMBL" id="JAUJLE010000567">
    <property type="protein sequence ID" value="KAK0953161.1"/>
    <property type="molecule type" value="Genomic_DNA"/>
</dbReference>
<evidence type="ECO:0000313" key="2">
    <source>
        <dbReference type="Proteomes" id="UP001175353"/>
    </source>
</evidence>
<keyword evidence="2" id="KW-1185">Reference proteome</keyword>
<sequence>GRLPFDAPPGKPDRSRNTHRIARCDWMWCRFGDEDGEWDDARSQGFEGGREVVEGLLKKVRMGRKALDVVAEMKWVKEGIRVEGGLRVSEEDENDEALL</sequence>
<accession>A0AAN6K0X2</accession>
<comment type="caution">
    <text evidence="1">The sequence shown here is derived from an EMBL/GenBank/DDBJ whole genome shotgun (WGS) entry which is preliminary data.</text>
</comment>
<protein>
    <submittedName>
        <fullName evidence="1">Uncharacterized protein</fullName>
    </submittedName>
</protein>
<organism evidence="1 2">
    <name type="scientific">Friedmanniomyces endolithicus</name>
    <dbReference type="NCBI Taxonomy" id="329885"/>
    <lineage>
        <taxon>Eukaryota</taxon>
        <taxon>Fungi</taxon>
        <taxon>Dikarya</taxon>
        <taxon>Ascomycota</taxon>
        <taxon>Pezizomycotina</taxon>
        <taxon>Dothideomycetes</taxon>
        <taxon>Dothideomycetidae</taxon>
        <taxon>Mycosphaerellales</taxon>
        <taxon>Teratosphaeriaceae</taxon>
        <taxon>Friedmanniomyces</taxon>
    </lineage>
</organism>
<evidence type="ECO:0000313" key="1">
    <source>
        <dbReference type="EMBL" id="KAK0953161.1"/>
    </source>
</evidence>
<proteinExistence type="predicted"/>
<dbReference type="Proteomes" id="UP001175353">
    <property type="component" value="Unassembled WGS sequence"/>
</dbReference>
<name>A0AAN6K0X2_9PEZI</name>
<dbReference type="AlphaFoldDB" id="A0AAN6K0X2"/>